<dbReference type="GeneID" id="103511020"/>
<evidence type="ECO:0000256" key="1">
    <source>
        <dbReference type="SAM" id="Phobius"/>
    </source>
</evidence>
<dbReference type="Pfam" id="PF03392">
    <property type="entry name" value="OS-D"/>
    <property type="match status" value="1"/>
</dbReference>
<dbReference type="PANTHER" id="PTHR11257">
    <property type="entry name" value="CHEMOSENSORY PROTEIN-RELATED"/>
    <property type="match status" value="1"/>
</dbReference>
<evidence type="ECO:0000256" key="2">
    <source>
        <dbReference type="SAM" id="SignalP"/>
    </source>
</evidence>
<dbReference type="PANTHER" id="PTHR11257:SF12">
    <property type="entry name" value="EJACULATORY BULB-SPECIFIC PROTEIN 3-RELATED"/>
    <property type="match status" value="1"/>
</dbReference>
<dbReference type="KEGG" id="dci:103511020"/>
<keyword evidence="2" id="KW-0732">Signal</keyword>
<proteinExistence type="predicted"/>
<evidence type="ECO:0000313" key="4">
    <source>
        <dbReference type="RefSeq" id="XP_026680698.1"/>
    </source>
</evidence>
<dbReference type="PaxDb" id="121845-A0A3Q0J168"/>
<protein>
    <submittedName>
        <fullName evidence="4">Ejaculatory bulb-specific protein 3-like</fullName>
    </submittedName>
</protein>
<sequence>MPSSITLVFLSCVIAIVSVDAYTNRYDNFDIDSVLKTQTISTLVFLSCVIAIVSVDAYTNRYDNFDIDSVLKSDRMYKSYLNCFLDLGPCNPMAEEGKKLIPEIIDSSCAKCSPHQKYLICKVFKIILEQKPDDMQKLLQKYDPQNKHYQNLIKFVKENENNNLIYN</sequence>
<feature type="transmembrane region" description="Helical" evidence="1">
    <location>
        <begin position="37"/>
        <end position="58"/>
    </location>
</feature>
<dbReference type="AlphaFoldDB" id="A0A3Q0J168"/>
<feature type="signal peptide" evidence="2">
    <location>
        <begin position="1"/>
        <end position="21"/>
    </location>
</feature>
<keyword evidence="1" id="KW-0812">Transmembrane</keyword>
<keyword evidence="1" id="KW-1133">Transmembrane helix</keyword>
<gene>
    <name evidence="4" type="primary">LOC103511020</name>
</gene>
<reference evidence="4" key="1">
    <citation type="submission" date="2025-08" db="UniProtKB">
        <authorList>
            <consortium name="RefSeq"/>
        </authorList>
    </citation>
    <scope>IDENTIFICATION</scope>
</reference>
<evidence type="ECO:0000313" key="3">
    <source>
        <dbReference type="Proteomes" id="UP000079169"/>
    </source>
</evidence>
<feature type="chain" id="PRO_5018315239" evidence="2">
    <location>
        <begin position="22"/>
        <end position="167"/>
    </location>
</feature>
<accession>A0A3Q0J168</accession>
<dbReference type="Gene3D" id="1.10.2080.10">
    <property type="entry name" value="Insect odorant-binding protein A10/Ejaculatory bulb-specific protein 3"/>
    <property type="match status" value="1"/>
</dbReference>
<keyword evidence="3" id="KW-1185">Reference proteome</keyword>
<dbReference type="InterPro" id="IPR005055">
    <property type="entry name" value="A10/PebIII"/>
</dbReference>
<name>A0A3Q0J168_DIACI</name>
<keyword evidence="1" id="KW-0472">Membrane</keyword>
<organism evidence="3 4">
    <name type="scientific">Diaphorina citri</name>
    <name type="common">Asian citrus psyllid</name>
    <dbReference type="NCBI Taxonomy" id="121845"/>
    <lineage>
        <taxon>Eukaryota</taxon>
        <taxon>Metazoa</taxon>
        <taxon>Ecdysozoa</taxon>
        <taxon>Arthropoda</taxon>
        <taxon>Hexapoda</taxon>
        <taxon>Insecta</taxon>
        <taxon>Pterygota</taxon>
        <taxon>Neoptera</taxon>
        <taxon>Paraneoptera</taxon>
        <taxon>Hemiptera</taxon>
        <taxon>Sternorrhyncha</taxon>
        <taxon>Psylloidea</taxon>
        <taxon>Psyllidae</taxon>
        <taxon>Diaphorininae</taxon>
        <taxon>Diaphorina</taxon>
    </lineage>
</organism>
<dbReference type="InterPro" id="IPR036682">
    <property type="entry name" value="OS_D_A10/PebIII_sf"/>
</dbReference>
<dbReference type="Proteomes" id="UP000079169">
    <property type="component" value="Unplaced"/>
</dbReference>
<dbReference type="SUPFAM" id="SSF100910">
    <property type="entry name" value="Chemosensory protein Csp2"/>
    <property type="match status" value="1"/>
</dbReference>
<dbReference type="RefSeq" id="XP_026680698.1">
    <property type="nucleotide sequence ID" value="XM_026824897.1"/>
</dbReference>